<dbReference type="Pfam" id="PF13516">
    <property type="entry name" value="LRR_6"/>
    <property type="match status" value="4"/>
</dbReference>
<comment type="caution">
    <text evidence="3">The sequence shown here is derived from an EMBL/GenBank/DDBJ whole genome shotgun (WGS) entry which is preliminary data.</text>
</comment>
<dbReference type="SUPFAM" id="SSF52047">
    <property type="entry name" value="RNI-like"/>
    <property type="match status" value="1"/>
</dbReference>
<dbReference type="InterPro" id="IPR052201">
    <property type="entry name" value="LRR-containing_regulator"/>
</dbReference>
<evidence type="ECO:0000256" key="1">
    <source>
        <dbReference type="ARBA" id="ARBA00022737"/>
    </source>
</evidence>
<dbReference type="Gene3D" id="3.80.10.10">
    <property type="entry name" value="Ribonuclease Inhibitor"/>
    <property type="match status" value="1"/>
</dbReference>
<proteinExistence type="predicted"/>
<protein>
    <submittedName>
        <fullName evidence="3">Uncharacterized protein</fullName>
    </submittedName>
</protein>
<sequence length="344" mass="38790">MPPKTAGKPGGRSKKDMLQDETTEKVYRLYRKNLQAAGLAMPRKLIEKFIILRDEKTPGNLEELALWENIGPEGMKCLADALREYDYKYLKEVHLWDAGIEDEGARSLSMYLINAISMRTIEIVNSKISPLGCEFIGQIFGIGSRNFILSLKLDYNNFGDAGVELLSKGLRLNQTLFHLSLAFCGITGEGARFIMEIIINQQCNIKDLNLQGNCLRNQGVVILFRGLMINSSVVSVDLTDNQFGEEELVLTTLRNLVFTNKTLKTLDFTHNGFYETGAQFILGFLTEKNDEGADIVYAINEIKLPEKISRDTLKAIEKAIKDNKKLRTKGKKKKKGKKKGKKKK</sequence>
<dbReference type="InterPro" id="IPR032675">
    <property type="entry name" value="LRR_dom_sf"/>
</dbReference>
<feature type="compositionally biased region" description="Basic residues" evidence="2">
    <location>
        <begin position="326"/>
        <end position="344"/>
    </location>
</feature>
<keyword evidence="1" id="KW-0677">Repeat</keyword>
<dbReference type="EMBL" id="CAJZBQ010000012">
    <property type="protein sequence ID" value="CAG9314800.1"/>
    <property type="molecule type" value="Genomic_DNA"/>
</dbReference>
<evidence type="ECO:0000256" key="2">
    <source>
        <dbReference type="SAM" id="MobiDB-lite"/>
    </source>
</evidence>
<name>A0AAU9ISS2_9CILI</name>
<organism evidence="3 4">
    <name type="scientific">Blepharisma stoltei</name>
    <dbReference type="NCBI Taxonomy" id="1481888"/>
    <lineage>
        <taxon>Eukaryota</taxon>
        <taxon>Sar</taxon>
        <taxon>Alveolata</taxon>
        <taxon>Ciliophora</taxon>
        <taxon>Postciliodesmatophora</taxon>
        <taxon>Heterotrichea</taxon>
        <taxon>Heterotrichida</taxon>
        <taxon>Blepharismidae</taxon>
        <taxon>Blepharisma</taxon>
    </lineage>
</organism>
<dbReference type="PANTHER" id="PTHR24111:SF0">
    <property type="entry name" value="LEUCINE-RICH REPEAT-CONTAINING PROTEIN"/>
    <property type="match status" value="1"/>
</dbReference>
<reference evidence="3" key="1">
    <citation type="submission" date="2021-09" db="EMBL/GenBank/DDBJ databases">
        <authorList>
            <consortium name="AG Swart"/>
            <person name="Singh M."/>
            <person name="Singh A."/>
            <person name="Seah K."/>
            <person name="Emmerich C."/>
        </authorList>
    </citation>
    <scope>NUCLEOTIDE SEQUENCE</scope>
    <source>
        <strain evidence="3">ATCC30299</strain>
    </source>
</reference>
<evidence type="ECO:0000313" key="4">
    <source>
        <dbReference type="Proteomes" id="UP001162131"/>
    </source>
</evidence>
<evidence type="ECO:0000313" key="3">
    <source>
        <dbReference type="EMBL" id="CAG9314800.1"/>
    </source>
</evidence>
<dbReference type="SMART" id="SM00368">
    <property type="entry name" value="LRR_RI"/>
    <property type="match status" value="6"/>
</dbReference>
<dbReference type="InterPro" id="IPR001611">
    <property type="entry name" value="Leu-rich_rpt"/>
</dbReference>
<feature type="region of interest" description="Disordered" evidence="2">
    <location>
        <begin position="323"/>
        <end position="344"/>
    </location>
</feature>
<accession>A0AAU9ISS2</accession>
<keyword evidence="4" id="KW-1185">Reference proteome</keyword>
<dbReference type="PANTHER" id="PTHR24111">
    <property type="entry name" value="LEUCINE-RICH REPEAT-CONTAINING PROTEIN 34"/>
    <property type="match status" value="1"/>
</dbReference>
<gene>
    <name evidence="3" type="ORF">BSTOLATCC_MIC11795</name>
</gene>
<dbReference type="Proteomes" id="UP001162131">
    <property type="component" value="Unassembled WGS sequence"/>
</dbReference>
<dbReference type="AlphaFoldDB" id="A0AAU9ISS2"/>